<evidence type="ECO:0000256" key="6">
    <source>
        <dbReference type="ARBA" id="ARBA00023242"/>
    </source>
</evidence>
<comment type="similarity">
    <text evidence="7">Belongs to the histone H1/H5 family.</text>
</comment>
<feature type="compositionally biased region" description="Polar residues" evidence="8">
    <location>
        <begin position="268"/>
        <end position="279"/>
    </location>
</feature>
<evidence type="ECO:0000256" key="1">
    <source>
        <dbReference type="ARBA" id="ARBA00002809"/>
    </source>
</evidence>
<evidence type="ECO:0000313" key="10">
    <source>
        <dbReference type="EMBL" id="GIZ00294.1"/>
    </source>
</evidence>
<dbReference type="GO" id="GO:0000786">
    <property type="term" value="C:nucleosome"/>
    <property type="evidence" value="ECO:0007669"/>
    <property type="project" value="InterPro"/>
</dbReference>
<feature type="compositionally biased region" description="Basic and acidic residues" evidence="8">
    <location>
        <begin position="123"/>
        <end position="136"/>
    </location>
</feature>
<feature type="compositionally biased region" description="Basic and acidic residues" evidence="8">
    <location>
        <begin position="163"/>
        <end position="229"/>
    </location>
</feature>
<accession>A0AAV4Y2A8</accession>
<dbReference type="Gene3D" id="1.10.10.10">
    <property type="entry name" value="Winged helix-like DNA-binding domain superfamily/Winged helix DNA-binding domain"/>
    <property type="match status" value="1"/>
</dbReference>
<evidence type="ECO:0000256" key="4">
    <source>
        <dbReference type="ARBA" id="ARBA00022454"/>
    </source>
</evidence>
<evidence type="ECO:0000256" key="7">
    <source>
        <dbReference type="RuleBase" id="RU003894"/>
    </source>
</evidence>
<comment type="subcellular location">
    <subcellularLocation>
        <location evidence="3">Chromosome</location>
    </subcellularLocation>
    <subcellularLocation>
        <location evidence="2 7">Nucleus</location>
    </subcellularLocation>
</comment>
<dbReference type="CDD" id="cd00073">
    <property type="entry name" value="H15"/>
    <property type="match status" value="1"/>
</dbReference>
<dbReference type="GO" id="GO:0030527">
    <property type="term" value="F:structural constituent of chromatin"/>
    <property type="evidence" value="ECO:0007669"/>
    <property type="project" value="InterPro"/>
</dbReference>
<feature type="region of interest" description="Disordered" evidence="8">
    <location>
        <begin position="108"/>
        <end position="229"/>
    </location>
</feature>
<sequence>MDESSNSPTKTAASSNPKISVMVVTAITSLDEKNGSSLHAIKKFIGTQYKVDAEKMAVYIKKYLKKALEDGELVQKTGKGANGSFAINRQKGIAKKTDSTRAKLLKMRTSTPKLLKPKKGKMQHPDESPVFRRDSDSSIEVRLTPKSTKVPAEKTKKPNANGEKVKKPKADGKKPMKTKPAGEKATKTKPAGEKAAKTKPAGEKATKIKAAGEKATKSKAVGEKVTKAKATEKITSPKAVEKKVVNPKTTAQEIGKPKIMKRKAVKASKSNEITKITPTKSVTKSNTMVLKGTSLDVKTPTSVGFSKSKRAKVIVSKKKPKIAKPLFKTPNKRPTPKKTAERKTKK</sequence>
<evidence type="ECO:0000256" key="5">
    <source>
        <dbReference type="ARBA" id="ARBA00023125"/>
    </source>
</evidence>
<dbReference type="GO" id="GO:0003677">
    <property type="term" value="F:DNA binding"/>
    <property type="evidence" value="ECO:0007669"/>
    <property type="project" value="UniProtKB-KW"/>
</dbReference>
<dbReference type="AlphaFoldDB" id="A0AAV4Y2A8"/>
<feature type="compositionally biased region" description="Basic residues" evidence="8">
    <location>
        <begin position="307"/>
        <end position="322"/>
    </location>
</feature>
<dbReference type="InterPro" id="IPR005819">
    <property type="entry name" value="H1/H5"/>
</dbReference>
<dbReference type="FunFam" id="1.10.10.10:FF:000140">
    <property type="entry name" value="Histone H1.0"/>
    <property type="match status" value="1"/>
</dbReference>
<dbReference type="SUPFAM" id="SSF46785">
    <property type="entry name" value="Winged helix' DNA-binding domain"/>
    <property type="match status" value="1"/>
</dbReference>
<dbReference type="PROSITE" id="PS51504">
    <property type="entry name" value="H15"/>
    <property type="match status" value="1"/>
</dbReference>
<keyword evidence="5 7" id="KW-0238">DNA-binding</keyword>
<evidence type="ECO:0000259" key="9">
    <source>
        <dbReference type="PROSITE" id="PS51504"/>
    </source>
</evidence>
<dbReference type="SMART" id="SM00526">
    <property type="entry name" value="H15"/>
    <property type="match status" value="1"/>
</dbReference>
<comment type="function">
    <text evidence="1">Histones H1 are necessary for the condensation of nucleosome chains into higher-order structures.</text>
</comment>
<name>A0AAV4Y2A8_CAEEX</name>
<dbReference type="InterPro" id="IPR036390">
    <property type="entry name" value="WH_DNA-bd_sf"/>
</dbReference>
<organism evidence="10 11">
    <name type="scientific">Caerostris extrusa</name>
    <name type="common">Bark spider</name>
    <name type="synonym">Caerostris bankana</name>
    <dbReference type="NCBI Taxonomy" id="172846"/>
    <lineage>
        <taxon>Eukaryota</taxon>
        <taxon>Metazoa</taxon>
        <taxon>Ecdysozoa</taxon>
        <taxon>Arthropoda</taxon>
        <taxon>Chelicerata</taxon>
        <taxon>Arachnida</taxon>
        <taxon>Araneae</taxon>
        <taxon>Araneomorphae</taxon>
        <taxon>Entelegynae</taxon>
        <taxon>Araneoidea</taxon>
        <taxon>Araneidae</taxon>
        <taxon>Caerostris</taxon>
    </lineage>
</organism>
<dbReference type="EMBL" id="BPLR01018531">
    <property type="protein sequence ID" value="GIZ00294.1"/>
    <property type="molecule type" value="Genomic_DNA"/>
</dbReference>
<feature type="region of interest" description="Disordered" evidence="8">
    <location>
        <begin position="243"/>
        <end position="279"/>
    </location>
</feature>
<dbReference type="InterPro" id="IPR005818">
    <property type="entry name" value="Histone_H1/H5_H15"/>
</dbReference>
<evidence type="ECO:0000256" key="8">
    <source>
        <dbReference type="SAM" id="MobiDB-lite"/>
    </source>
</evidence>
<evidence type="ECO:0000256" key="2">
    <source>
        <dbReference type="ARBA" id="ARBA00004123"/>
    </source>
</evidence>
<evidence type="ECO:0000313" key="11">
    <source>
        <dbReference type="Proteomes" id="UP001054945"/>
    </source>
</evidence>
<feature type="region of interest" description="Disordered" evidence="8">
    <location>
        <begin position="297"/>
        <end position="346"/>
    </location>
</feature>
<evidence type="ECO:0000256" key="3">
    <source>
        <dbReference type="ARBA" id="ARBA00004286"/>
    </source>
</evidence>
<dbReference type="GO" id="GO:0006334">
    <property type="term" value="P:nucleosome assembly"/>
    <property type="evidence" value="ECO:0007669"/>
    <property type="project" value="InterPro"/>
</dbReference>
<reference evidence="10 11" key="1">
    <citation type="submission" date="2021-06" db="EMBL/GenBank/DDBJ databases">
        <title>Caerostris extrusa draft genome.</title>
        <authorList>
            <person name="Kono N."/>
            <person name="Arakawa K."/>
        </authorList>
    </citation>
    <scope>NUCLEOTIDE SEQUENCE [LARGE SCALE GENOMIC DNA]</scope>
</reference>
<protein>
    <submittedName>
        <fullName evidence="10">Histone H1B</fullName>
    </submittedName>
</protein>
<comment type="caution">
    <text evidence="10">The sequence shown here is derived from an EMBL/GenBank/DDBJ whole genome shotgun (WGS) entry which is preliminary data.</text>
</comment>
<dbReference type="InterPro" id="IPR036388">
    <property type="entry name" value="WH-like_DNA-bd_sf"/>
</dbReference>
<gene>
    <name evidence="10" type="primary">H1B_2</name>
    <name evidence="10" type="ORF">CEXT_116991</name>
</gene>
<proteinExistence type="inferred from homology"/>
<dbReference type="Proteomes" id="UP001054945">
    <property type="component" value="Unassembled WGS sequence"/>
</dbReference>
<keyword evidence="4 7" id="KW-0158">Chromosome</keyword>
<keyword evidence="6 7" id="KW-0539">Nucleus</keyword>
<dbReference type="PRINTS" id="PR00624">
    <property type="entry name" value="HISTONEH5"/>
</dbReference>
<feature type="domain" description="H15" evidence="9">
    <location>
        <begin position="15"/>
        <end position="89"/>
    </location>
</feature>
<dbReference type="GO" id="GO:0005634">
    <property type="term" value="C:nucleus"/>
    <property type="evidence" value="ECO:0007669"/>
    <property type="project" value="UniProtKB-SubCell"/>
</dbReference>
<dbReference type="Pfam" id="PF00538">
    <property type="entry name" value="Linker_histone"/>
    <property type="match status" value="1"/>
</dbReference>
<keyword evidence="11" id="KW-1185">Reference proteome</keyword>